<evidence type="ECO:0000313" key="2">
    <source>
        <dbReference type="EMBL" id="MDI1493449.1"/>
    </source>
</evidence>
<name>A0AA43QXG0_9LECA</name>
<accession>A0AA43QXG0</accession>
<evidence type="ECO:0000256" key="1">
    <source>
        <dbReference type="SAM" id="MobiDB-lite"/>
    </source>
</evidence>
<comment type="caution">
    <text evidence="2">The sequence shown here is derived from an EMBL/GenBank/DDBJ whole genome shotgun (WGS) entry which is preliminary data.</text>
</comment>
<evidence type="ECO:0000313" key="3">
    <source>
        <dbReference type="Proteomes" id="UP001161017"/>
    </source>
</evidence>
<sequence length="716" mass="80922">MDDVPVRDAVSMFHNALCNQIAAITEGLVCETAINSPESTQSVIRAAENGRTDLAVYLGPGRFEGPNIQRLHDHGHLRESAMFAAFDVKTTSVVIDNSGGGWITIRLTPDQREIRPLLLVTANQHPGYVAIVPVDVMIPDPQGKSHRTQVGRWRSTIHQLPGFPAEWGPLILPLDLLGRLLADFRSWASGGEARWPHPQTGINLAPMIPDLIRRHPSSILDPTLSAWQVALDQGQMLYHAFQECSRQHRVEYIRYSPMIGDVKILNVRNRSQITFVELKAQHCETKQCGDHITIRHRQNAAGFSSRPIFSWRSCWDYLLTTLREKWALFIPKHHIPTWWWNAPVNDGDEWLQWTIPQDAFSGYLVRRDSPSRLVSGIEGILDTFGDRIRCSIPVRPLKWEEHEEVEDILMQESMAPAEGKRDFTKAASDLREITAGFGHRAQVQARSDTLAEWSAHALMTLCRSRGTEVVLSFGASNARCSHALAPLIWSDEHKRRFDKYGEYPRHQWEFQREYLVVPIGFLSLRWIDGPAPSYYRAMTLRENCLILCDTYPWYGIRLRHGRFVIPHEHLEPPSGMPDRRSGRPDPRAMVRLQHGVIDDFYVDEPDVIDALMEPLRGRAPSSAATGLAAVKSPGSYVCTLGEIWEAGAQALQESLERRPPANDPQDIIESGEDDRRERSDGGSSGHQDDADPNDDDGHGDSTEEEGIQHSRRGDRD</sequence>
<dbReference type="Proteomes" id="UP001161017">
    <property type="component" value="Unassembled WGS sequence"/>
</dbReference>
<feature type="region of interest" description="Disordered" evidence="1">
    <location>
        <begin position="655"/>
        <end position="716"/>
    </location>
</feature>
<feature type="compositionally biased region" description="Basic and acidic residues" evidence="1">
    <location>
        <begin position="695"/>
        <end position="716"/>
    </location>
</feature>
<dbReference type="AlphaFoldDB" id="A0AA43QXG0"/>
<protein>
    <submittedName>
        <fullName evidence="2">Uncharacterized protein</fullName>
    </submittedName>
</protein>
<reference evidence="2" key="1">
    <citation type="journal article" date="2023" name="Genome Biol. Evol.">
        <title>First Whole Genome Sequence and Flow Cytometry Genome Size Data for the Lichen-Forming Fungus Ramalina farinacea (Ascomycota).</title>
        <authorList>
            <person name="Llewellyn T."/>
            <person name="Mian S."/>
            <person name="Hill R."/>
            <person name="Leitch I.J."/>
            <person name="Gaya E."/>
        </authorList>
    </citation>
    <scope>NUCLEOTIDE SEQUENCE</scope>
    <source>
        <strain evidence="2">LIQ254RAFAR</strain>
    </source>
</reference>
<dbReference type="EMBL" id="JAPUFD010000026">
    <property type="protein sequence ID" value="MDI1493449.1"/>
    <property type="molecule type" value="Genomic_DNA"/>
</dbReference>
<proteinExistence type="predicted"/>
<gene>
    <name evidence="2" type="ORF">OHK93_005238</name>
</gene>
<keyword evidence="3" id="KW-1185">Reference proteome</keyword>
<organism evidence="2 3">
    <name type="scientific">Ramalina farinacea</name>
    <dbReference type="NCBI Taxonomy" id="258253"/>
    <lineage>
        <taxon>Eukaryota</taxon>
        <taxon>Fungi</taxon>
        <taxon>Dikarya</taxon>
        <taxon>Ascomycota</taxon>
        <taxon>Pezizomycotina</taxon>
        <taxon>Lecanoromycetes</taxon>
        <taxon>OSLEUM clade</taxon>
        <taxon>Lecanoromycetidae</taxon>
        <taxon>Lecanorales</taxon>
        <taxon>Lecanorineae</taxon>
        <taxon>Ramalinaceae</taxon>
        <taxon>Ramalina</taxon>
    </lineage>
</organism>